<dbReference type="AlphaFoldDB" id="A0A0D6PV91"/>
<gene>
    <name evidence="2" type="ORF">Geu3261_0010_040</name>
</gene>
<protein>
    <submittedName>
        <fullName evidence="2">Uncharacterized protein</fullName>
    </submittedName>
</protein>
<sequence length="52" mass="5855">MFESTAILRIIMDKRMVRPRADMQTKAGQQPEARQNASPVPRSRPAPPSGYD</sequence>
<evidence type="ECO:0000256" key="1">
    <source>
        <dbReference type="SAM" id="MobiDB-lite"/>
    </source>
</evidence>
<feature type="region of interest" description="Disordered" evidence="1">
    <location>
        <begin position="15"/>
        <end position="52"/>
    </location>
</feature>
<dbReference type="Proteomes" id="UP000032675">
    <property type="component" value="Unassembled WGS sequence"/>
</dbReference>
<accession>A0A0D6PV91</accession>
<evidence type="ECO:0000313" key="3">
    <source>
        <dbReference type="Proteomes" id="UP000032675"/>
    </source>
</evidence>
<feature type="compositionally biased region" description="Polar residues" evidence="1">
    <location>
        <begin position="26"/>
        <end position="36"/>
    </location>
</feature>
<evidence type="ECO:0000313" key="2">
    <source>
        <dbReference type="EMBL" id="GAN95104.1"/>
    </source>
</evidence>
<reference evidence="2 3" key="1">
    <citation type="submission" date="2012-11" db="EMBL/GenBank/DDBJ databases">
        <title>Whole genome sequence of Gluconacetobacter europaeus NBRC3261.</title>
        <authorList>
            <person name="Azuma Y."/>
            <person name="Higashiura N."/>
            <person name="Hirakawa H."/>
            <person name="Matsushita K."/>
        </authorList>
    </citation>
    <scope>NUCLEOTIDE SEQUENCE [LARGE SCALE GENOMIC DNA]</scope>
    <source>
        <strain evidence="2 3">NBRC 3261</strain>
    </source>
</reference>
<dbReference type="EMBL" id="BANI01000010">
    <property type="protein sequence ID" value="GAN95104.1"/>
    <property type="molecule type" value="Genomic_DNA"/>
</dbReference>
<comment type="caution">
    <text evidence="2">The sequence shown here is derived from an EMBL/GenBank/DDBJ whole genome shotgun (WGS) entry which is preliminary data.</text>
</comment>
<feature type="compositionally biased region" description="Pro residues" evidence="1">
    <location>
        <begin position="42"/>
        <end position="52"/>
    </location>
</feature>
<organism evidence="2 3">
    <name type="scientific">Komagataeibacter europaeus NBRC 3261</name>
    <dbReference type="NCBI Taxonomy" id="1234669"/>
    <lineage>
        <taxon>Bacteria</taxon>
        <taxon>Pseudomonadati</taxon>
        <taxon>Pseudomonadota</taxon>
        <taxon>Alphaproteobacteria</taxon>
        <taxon>Acetobacterales</taxon>
        <taxon>Acetobacteraceae</taxon>
        <taxon>Komagataeibacter</taxon>
    </lineage>
</organism>
<name>A0A0D6PV91_KOMEU</name>
<proteinExistence type="predicted"/>